<comment type="similarity">
    <text evidence="1">Belongs to the LysR transcriptional regulatory family.</text>
</comment>
<dbReference type="PATRIC" id="fig|1437824.5.peg.242"/>
<dbReference type="SUPFAM" id="SSF46785">
    <property type="entry name" value="Winged helix' DNA-binding domain"/>
    <property type="match status" value="1"/>
</dbReference>
<dbReference type="Pfam" id="PF00126">
    <property type="entry name" value="HTH_1"/>
    <property type="match status" value="1"/>
</dbReference>
<dbReference type="EMBL" id="HG916765">
    <property type="protein sequence ID" value="CDM22720.1"/>
    <property type="molecule type" value="Genomic_DNA"/>
</dbReference>
<evidence type="ECO:0000313" key="6">
    <source>
        <dbReference type="EMBL" id="CDM22720.1"/>
    </source>
</evidence>
<dbReference type="HOGENOM" id="CLU_039613_39_0_4"/>
<protein>
    <submittedName>
        <fullName evidence="6">Transcriptional regulator, LysR family</fullName>
    </submittedName>
</protein>
<evidence type="ECO:0000256" key="3">
    <source>
        <dbReference type="ARBA" id="ARBA00023125"/>
    </source>
</evidence>
<dbReference type="CDD" id="cd08463">
    <property type="entry name" value="PBP2_DntR_like_4"/>
    <property type="match status" value="1"/>
</dbReference>
<name>W8X8A2_CASD6</name>
<dbReference type="GO" id="GO:0003677">
    <property type="term" value="F:DNA binding"/>
    <property type="evidence" value="ECO:0007669"/>
    <property type="project" value="UniProtKB-KW"/>
</dbReference>
<dbReference type="Gene3D" id="3.40.190.10">
    <property type="entry name" value="Periplasmic binding protein-like II"/>
    <property type="match status" value="2"/>
</dbReference>
<dbReference type="AlphaFoldDB" id="W8X8A2"/>
<organism evidence="6 7">
    <name type="scientific">Castellaniella defragrans (strain DSM 12143 / CCUG 39792 / 65Phen)</name>
    <name type="common">Alcaligenes defragrans</name>
    <dbReference type="NCBI Taxonomy" id="1437824"/>
    <lineage>
        <taxon>Bacteria</taxon>
        <taxon>Pseudomonadati</taxon>
        <taxon>Pseudomonadota</taxon>
        <taxon>Betaproteobacteria</taxon>
        <taxon>Burkholderiales</taxon>
        <taxon>Alcaligenaceae</taxon>
        <taxon>Castellaniella</taxon>
    </lineage>
</organism>
<dbReference type="Proteomes" id="UP000019805">
    <property type="component" value="Chromosome"/>
</dbReference>
<dbReference type="PROSITE" id="PS50931">
    <property type="entry name" value="HTH_LYSR"/>
    <property type="match status" value="1"/>
</dbReference>
<dbReference type="Pfam" id="PF03466">
    <property type="entry name" value="LysR_substrate"/>
    <property type="match status" value="1"/>
</dbReference>
<dbReference type="InterPro" id="IPR036388">
    <property type="entry name" value="WH-like_DNA-bd_sf"/>
</dbReference>
<dbReference type="InterPro" id="IPR036390">
    <property type="entry name" value="WH_DNA-bd_sf"/>
</dbReference>
<dbReference type="InterPro" id="IPR005119">
    <property type="entry name" value="LysR_subst-bd"/>
</dbReference>
<feature type="domain" description="HTH lysR-type" evidence="5">
    <location>
        <begin position="15"/>
        <end position="72"/>
    </location>
</feature>
<keyword evidence="7" id="KW-1185">Reference proteome</keyword>
<dbReference type="Gene3D" id="1.10.10.10">
    <property type="entry name" value="Winged helix-like DNA-binding domain superfamily/Winged helix DNA-binding domain"/>
    <property type="match status" value="1"/>
</dbReference>
<evidence type="ECO:0000259" key="5">
    <source>
        <dbReference type="PROSITE" id="PS50931"/>
    </source>
</evidence>
<dbReference type="SUPFAM" id="SSF53850">
    <property type="entry name" value="Periplasmic binding protein-like II"/>
    <property type="match status" value="1"/>
</dbReference>
<dbReference type="GO" id="GO:0003700">
    <property type="term" value="F:DNA-binding transcription factor activity"/>
    <property type="evidence" value="ECO:0007669"/>
    <property type="project" value="InterPro"/>
</dbReference>
<dbReference type="KEGG" id="cdn:BN940_01216"/>
<dbReference type="eggNOG" id="COG0583">
    <property type="taxonomic scope" value="Bacteria"/>
</dbReference>
<evidence type="ECO:0000313" key="7">
    <source>
        <dbReference type="Proteomes" id="UP000019805"/>
    </source>
</evidence>
<dbReference type="STRING" id="1437824.BN940_01216"/>
<sequence>MEIPTMSTRRGSETLDTYLLKVFSILMAERSVSRTALKLNQSQPAISVALKNLRQILQDPLLVREKGGMVPTDRALAILEHARTALNSIDAMLEAGEAFEPESSRQVFRIGSPDYLAPAFAASVVARFRREAPHARLVLHSLGPDFDFEHSLAEGELDVVIGNWPEPPDRMHLSVLLEDEIVCMVAADHPLARRGMTLEDYRRVPHVVPTPYSISQRGMIDTVLTSLRIQREECVEAQSFMLAPYLLPGTDLVFTTTRHFARYYTELLPLAVLESPIEFPPMRFYQLWHARNHHAPSHQWLRHLLGDCGKGVLARDG</sequence>
<reference evidence="6 7" key="1">
    <citation type="journal article" date="2014" name="BMC Microbiol.">
        <title>The oxygen-independent metabolism of cyclic monoterpenes in Castellaniella defragrans 65Phen.</title>
        <authorList>
            <person name="Petasch J."/>
            <person name="Disch E.M."/>
            <person name="Markert S."/>
            <person name="Becher D."/>
            <person name="Schweder T."/>
            <person name="Huttel B."/>
            <person name="Reinhardt R."/>
            <person name="Harder J."/>
        </authorList>
    </citation>
    <scope>NUCLEOTIDE SEQUENCE [LARGE SCALE GENOMIC DNA]</scope>
    <source>
        <strain evidence="6">65Phen</strain>
    </source>
</reference>
<evidence type="ECO:0000256" key="1">
    <source>
        <dbReference type="ARBA" id="ARBA00009437"/>
    </source>
</evidence>
<keyword evidence="3" id="KW-0238">DNA-binding</keyword>
<dbReference type="InterPro" id="IPR000847">
    <property type="entry name" value="LysR_HTH_N"/>
</dbReference>
<keyword evidence="4" id="KW-0804">Transcription</keyword>
<proteinExistence type="inferred from homology"/>
<gene>
    <name evidence="6" type="ORF">BN940_01216</name>
</gene>
<evidence type="ECO:0000256" key="4">
    <source>
        <dbReference type="ARBA" id="ARBA00023163"/>
    </source>
</evidence>
<dbReference type="PANTHER" id="PTHR30118:SF15">
    <property type="entry name" value="TRANSCRIPTIONAL REGULATORY PROTEIN"/>
    <property type="match status" value="1"/>
</dbReference>
<dbReference type="InterPro" id="IPR050389">
    <property type="entry name" value="LysR-type_TF"/>
</dbReference>
<dbReference type="PANTHER" id="PTHR30118">
    <property type="entry name" value="HTH-TYPE TRANSCRIPTIONAL REGULATOR LEUO-RELATED"/>
    <property type="match status" value="1"/>
</dbReference>
<evidence type="ECO:0000256" key="2">
    <source>
        <dbReference type="ARBA" id="ARBA00023015"/>
    </source>
</evidence>
<keyword evidence="2" id="KW-0805">Transcription regulation</keyword>
<accession>W8X8A2</accession>